<proteinExistence type="predicted"/>
<dbReference type="RefSeq" id="WP_338223143.1">
    <property type="nucleotide sequence ID" value="NZ_BTPD01000003.1"/>
</dbReference>
<name>A0ABQ6PK95_9BACT</name>
<dbReference type="Proteomes" id="UP001338309">
    <property type="component" value="Unassembled WGS sequence"/>
</dbReference>
<dbReference type="InterPro" id="IPR029069">
    <property type="entry name" value="HotDog_dom_sf"/>
</dbReference>
<comment type="caution">
    <text evidence="1">The sequence shown here is derived from an EMBL/GenBank/DDBJ whole genome shotgun (WGS) entry which is preliminary data.</text>
</comment>
<accession>A0ABQ6PK95</accession>
<gene>
    <name evidence="1" type="ORF">Aconfl_10280</name>
</gene>
<sequence>MEKSQVNKFRRLIRMINWYPPYLFSGIKIVDHAQDFSWFKSRLVLKWYNKNLVGTAFGGSLYSMCDPFFMFILLIHLGEDYIVWDKYAHIDFVKPGKGPVFAEFRLSPEEILRVKNLVDKEGKAIVEYPCEVKSEDGTLIAKLRKGLYVRKKNR</sequence>
<protein>
    <submittedName>
        <fullName evidence="1">YiiD C-terminal domain-containing protein</fullName>
    </submittedName>
</protein>
<dbReference type="Pfam" id="PF14539">
    <property type="entry name" value="DUF4442"/>
    <property type="match status" value="1"/>
</dbReference>
<dbReference type="EMBL" id="BTPD01000003">
    <property type="protein sequence ID" value="GMQ28385.1"/>
    <property type="molecule type" value="Genomic_DNA"/>
</dbReference>
<evidence type="ECO:0000313" key="1">
    <source>
        <dbReference type="EMBL" id="GMQ28385.1"/>
    </source>
</evidence>
<dbReference type="SUPFAM" id="SSF54637">
    <property type="entry name" value="Thioesterase/thiol ester dehydrase-isomerase"/>
    <property type="match status" value="1"/>
</dbReference>
<dbReference type="Gene3D" id="3.10.129.10">
    <property type="entry name" value="Hotdog Thioesterase"/>
    <property type="match status" value="1"/>
</dbReference>
<evidence type="ECO:0000313" key="2">
    <source>
        <dbReference type="Proteomes" id="UP001338309"/>
    </source>
</evidence>
<dbReference type="InterPro" id="IPR027961">
    <property type="entry name" value="DUF4442"/>
</dbReference>
<organism evidence="1 2">
    <name type="scientific">Algoriphagus confluentis</name>
    <dbReference type="NCBI Taxonomy" id="1697556"/>
    <lineage>
        <taxon>Bacteria</taxon>
        <taxon>Pseudomonadati</taxon>
        <taxon>Bacteroidota</taxon>
        <taxon>Cytophagia</taxon>
        <taxon>Cytophagales</taxon>
        <taxon>Cyclobacteriaceae</taxon>
        <taxon>Algoriphagus</taxon>
    </lineage>
</organism>
<keyword evidence="2" id="KW-1185">Reference proteome</keyword>
<reference evidence="1 2" key="1">
    <citation type="submission" date="2023-08" db="EMBL/GenBank/DDBJ databases">
        <title>Draft genome sequence of Algoriphagus confluentis.</title>
        <authorList>
            <person name="Takatani N."/>
            <person name="Hosokawa M."/>
            <person name="Sawabe T."/>
        </authorList>
    </citation>
    <scope>NUCLEOTIDE SEQUENCE [LARGE SCALE GENOMIC DNA]</scope>
    <source>
        <strain evidence="1 2">NBRC 111222</strain>
    </source>
</reference>